<evidence type="ECO:0000256" key="1">
    <source>
        <dbReference type="SAM" id="MobiDB-lite"/>
    </source>
</evidence>
<evidence type="ECO:0000313" key="3">
    <source>
        <dbReference type="Proteomes" id="UP000317303"/>
    </source>
</evidence>
<reference evidence="2 3" key="1">
    <citation type="submission" date="2019-07" db="EMBL/GenBank/DDBJ databases">
        <title>R&amp;d 2014.</title>
        <authorList>
            <person name="Klenk H.-P."/>
        </authorList>
    </citation>
    <scope>NUCLEOTIDE SEQUENCE [LARGE SCALE GENOMIC DNA]</scope>
    <source>
        <strain evidence="2 3">DSM 43194</strain>
    </source>
</reference>
<organism evidence="2 3">
    <name type="scientific">Prauserella rugosa</name>
    <dbReference type="NCBI Taxonomy" id="43354"/>
    <lineage>
        <taxon>Bacteria</taxon>
        <taxon>Bacillati</taxon>
        <taxon>Actinomycetota</taxon>
        <taxon>Actinomycetes</taxon>
        <taxon>Pseudonocardiales</taxon>
        <taxon>Pseudonocardiaceae</taxon>
        <taxon>Prauserella</taxon>
    </lineage>
</organism>
<comment type="caution">
    <text evidence="2">The sequence shown here is derived from an EMBL/GenBank/DDBJ whole genome shotgun (WGS) entry which is preliminary data.</text>
</comment>
<dbReference type="Proteomes" id="UP000317303">
    <property type="component" value="Unassembled WGS sequence"/>
</dbReference>
<gene>
    <name evidence="2" type="ORF">JD82_04432</name>
</gene>
<dbReference type="RefSeq" id="WP_048807436.1">
    <property type="nucleotide sequence ID" value="NZ_JOIJ01000048.1"/>
</dbReference>
<keyword evidence="3" id="KW-1185">Reference proteome</keyword>
<proteinExistence type="predicted"/>
<accession>A0A660CGE3</accession>
<dbReference type="AlphaFoldDB" id="A0A660CGE3"/>
<protein>
    <submittedName>
        <fullName evidence="2">Uncharacterized protein</fullName>
    </submittedName>
</protein>
<feature type="region of interest" description="Disordered" evidence="1">
    <location>
        <begin position="132"/>
        <end position="157"/>
    </location>
</feature>
<evidence type="ECO:0000313" key="2">
    <source>
        <dbReference type="EMBL" id="TWH22550.1"/>
    </source>
</evidence>
<name>A0A660CGE3_9PSEU</name>
<dbReference type="EMBL" id="VLJV01000001">
    <property type="protein sequence ID" value="TWH22550.1"/>
    <property type="molecule type" value="Genomic_DNA"/>
</dbReference>
<dbReference type="OrthoDB" id="3629240at2"/>
<sequence length="157" mass="16715">MSEDAGKAAGGSNFWDKFTFAIKGEKGTATESGWLTGAVSSVGESVNGRFELDPESAESIVKTAEWAVGRLRQQASLARELTSMEPPAKDPGSEGFNSVAVRMFELGADHVDGELKQHRDLADKLRKALDVYQQSDQQAGNDMKKAGGESSDGGYLG</sequence>